<name>A0A8H5BE00_9AGAR</name>
<accession>A0A8H5BE00</accession>
<comment type="caution">
    <text evidence="2">The sequence shown here is derived from an EMBL/GenBank/DDBJ whole genome shotgun (WGS) entry which is preliminary data.</text>
</comment>
<dbReference type="Proteomes" id="UP000567179">
    <property type="component" value="Unassembled WGS sequence"/>
</dbReference>
<evidence type="ECO:0000313" key="3">
    <source>
        <dbReference type="Proteomes" id="UP000567179"/>
    </source>
</evidence>
<dbReference type="Gene3D" id="3.40.30.10">
    <property type="entry name" value="Glutaredoxin"/>
    <property type="match status" value="1"/>
</dbReference>
<dbReference type="AlphaFoldDB" id="A0A8H5BE00"/>
<reference evidence="2 3" key="1">
    <citation type="journal article" date="2020" name="ISME J.">
        <title>Uncovering the hidden diversity of litter-decomposition mechanisms in mushroom-forming fungi.</title>
        <authorList>
            <person name="Floudas D."/>
            <person name="Bentzer J."/>
            <person name="Ahren D."/>
            <person name="Johansson T."/>
            <person name="Persson P."/>
            <person name="Tunlid A."/>
        </authorList>
    </citation>
    <scope>NUCLEOTIDE SEQUENCE [LARGE SCALE GENOMIC DNA]</scope>
    <source>
        <strain evidence="2 3">CBS 101986</strain>
    </source>
</reference>
<protein>
    <recommendedName>
        <fullName evidence="1">Thioredoxin-like fold domain-containing protein</fullName>
    </recommendedName>
</protein>
<dbReference type="InterPro" id="IPR036249">
    <property type="entry name" value="Thioredoxin-like_sf"/>
</dbReference>
<dbReference type="InterPro" id="IPR012336">
    <property type="entry name" value="Thioredoxin-like_fold"/>
</dbReference>
<keyword evidence="3" id="KW-1185">Reference proteome</keyword>
<gene>
    <name evidence="2" type="ORF">D9619_000705</name>
</gene>
<dbReference type="PANTHER" id="PTHR33875:SF2">
    <property type="entry name" value="ACR183CP"/>
    <property type="match status" value="1"/>
</dbReference>
<evidence type="ECO:0000313" key="2">
    <source>
        <dbReference type="EMBL" id="KAF5320723.1"/>
    </source>
</evidence>
<dbReference type="PANTHER" id="PTHR33875">
    <property type="entry name" value="OS09G0542200 PROTEIN"/>
    <property type="match status" value="1"/>
</dbReference>
<dbReference type="SUPFAM" id="SSF52833">
    <property type="entry name" value="Thioredoxin-like"/>
    <property type="match status" value="1"/>
</dbReference>
<sequence length="206" mass="22896">MALQPSLRSQIVIGSSNAPHTLEIFLDYVCPFSAKIAFKIDKILKPLIGPGGPHTGKVKLIFRQQVQPWHAVSTLTHEAALAVVRVSPENFWPFSLKLFEKQGEYFDIPAQDLSIRQIREKLVTLASEVIPDAQAAEKVRDLLELKGSPNGGNAVTDDLKYTVKYSRQNGVHVSPTALWDGIIANQIGSSWEEKDWAEYFSKAITV</sequence>
<feature type="domain" description="Thioredoxin-like fold" evidence="1">
    <location>
        <begin position="9"/>
        <end position="111"/>
    </location>
</feature>
<evidence type="ECO:0000259" key="1">
    <source>
        <dbReference type="Pfam" id="PF13462"/>
    </source>
</evidence>
<dbReference type="EMBL" id="JAACJJ010000028">
    <property type="protein sequence ID" value="KAF5320723.1"/>
    <property type="molecule type" value="Genomic_DNA"/>
</dbReference>
<dbReference type="OrthoDB" id="37297at2759"/>
<dbReference type="Pfam" id="PF13462">
    <property type="entry name" value="Thioredoxin_4"/>
    <property type="match status" value="1"/>
</dbReference>
<proteinExistence type="predicted"/>
<organism evidence="2 3">
    <name type="scientific">Psilocybe cf. subviscida</name>
    <dbReference type="NCBI Taxonomy" id="2480587"/>
    <lineage>
        <taxon>Eukaryota</taxon>
        <taxon>Fungi</taxon>
        <taxon>Dikarya</taxon>
        <taxon>Basidiomycota</taxon>
        <taxon>Agaricomycotina</taxon>
        <taxon>Agaricomycetes</taxon>
        <taxon>Agaricomycetidae</taxon>
        <taxon>Agaricales</taxon>
        <taxon>Agaricineae</taxon>
        <taxon>Strophariaceae</taxon>
        <taxon>Psilocybe</taxon>
    </lineage>
</organism>